<dbReference type="EMBL" id="CP040749">
    <property type="protein sequence ID" value="QCX39085.1"/>
    <property type="molecule type" value="Genomic_DNA"/>
</dbReference>
<name>A0A5B7TQN9_9FLAO</name>
<gene>
    <name evidence="2" type="ORF">FF125_11800</name>
</gene>
<dbReference type="OrthoDB" id="1122028at2"/>
<dbReference type="SMART" id="SM01034">
    <property type="entry name" value="BLUF"/>
    <property type="match status" value="1"/>
</dbReference>
<dbReference type="InterPro" id="IPR036046">
    <property type="entry name" value="Acylphosphatase-like_dom_sf"/>
</dbReference>
<dbReference type="KEGG" id="fbe:FF125_11800"/>
<evidence type="ECO:0000313" key="3">
    <source>
        <dbReference type="Proteomes" id="UP000306229"/>
    </source>
</evidence>
<keyword evidence="3" id="KW-1185">Reference proteome</keyword>
<evidence type="ECO:0000313" key="2">
    <source>
        <dbReference type="EMBL" id="QCX39085.1"/>
    </source>
</evidence>
<dbReference type="PROSITE" id="PS50925">
    <property type="entry name" value="BLUF"/>
    <property type="match status" value="1"/>
</dbReference>
<dbReference type="Pfam" id="PF04940">
    <property type="entry name" value="BLUF"/>
    <property type="match status" value="1"/>
</dbReference>
<evidence type="ECO:0000259" key="1">
    <source>
        <dbReference type="PROSITE" id="PS50925"/>
    </source>
</evidence>
<dbReference type="InterPro" id="IPR007024">
    <property type="entry name" value="BLUF_domain"/>
</dbReference>
<dbReference type="Gene3D" id="3.30.70.100">
    <property type="match status" value="1"/>
</dbReference>
<dbReference type="SUPFAM" id="SSF54975">
    <property type="entry name" value="Acylphosphatase/BLUF domain-like"/>
    <property type="match status" value="1"/>
</dbReference>
<proteinExistence type="predicted"/>
<protein>
    <submittedName>
        <fullName evidence="2">BLUF domain-containing protein</fullName>
    </submittedName>
</protein>
<dbReference type="Proteomes" id="UP000306229">
    <property type="component" value="Chromosome"/>
</dbReference>
<sequence>MFQLTYVSKSKSVMNFTDLNNILESAKIKNSTLDITGCLVYHNSRFVQILEGEEKEVLQLYETIKADERHQDVTLLWENNAKRNFGEWNMAFHNPNDDDVKQFVENLILFSDFAEKSSSALLSFWATVRRVLGDGKLRNVESI</sequence>
<dbReference type="AlphaFoldDB" id="A0A5B7TQN9"/>
<dbReference type="GO" id="GO:0009882">
    <property type="term" value="F:blue light photoreceptor activity"/>
    <property type="evidence" value="ECO:0007669"/>
    <property type="project" value="InterPro"/>
</dbReference>
<dbReference type="GO" id="GO:0071949">
    <property type="term" value="F:FAD binding"/>
    <property type="evidence" value="ECO:0007669"/>
    <property type="project" value="InterPro"/>
</dbReference>
<feature type="domain" description="BLUF" evidence="1">
    <location>
        <begin position="1"/>
        <end position="91"/>
    </location>
</feature>
<organism evidence="2 3">
    <name type="scientific">Aureibaculum algae</name>
    <dbReference type="NCBI Taxonomy" id="2584122"/>
    <lineage>
        <taxon>Bacteria</taxon>
        <taxon>Pseudomonadati</taxon>
        <taxon>Bacteroidota</taxon>
        <taxon>Flavobacteriia</taxon>
        <taxon>Flavobacteriales</taxon>
        <taxon>Flavobacteriaceae</taxon>
        <taxon>Aureibaculum</taxon>
    </lineage>
</organism>
<dbReference type="RefSeq" id="WP_138949951.1">
    <property type="nucleotide sequence ID" value="NZ_CP040749.1"/>
</dbReference>
<accession>A0A5B7TQN9</accession>
<reference evidence="2 3" key="1">
    <citation type="submission" date="2019-05" db="EMBL/GenBank/DDBJ databases">
        <title>Algicella ahnfeltiae gen. nov., sp. nov., a novel marine bacterium of the family Flavobacteriaceae isolated from a red alga.</title>
        <authorList>
            <person name="Nedashkovskaya O.I."/>
            <person name="Kukhlevskiy A.D."/>
            <person name="Kim S.-G."/>
            <person name="Zhukova N.V."/>
            <person name="Mikhailov V.V."/>
        </authorList>
    </citation>
    <scope>NUCLEOTIDE SEQUENCE [LARGE SCALE GENOMIC DNA]</scope>
    <source>
        <strain evidence="2 3">10Alg115</strain>
    </source>
</reference>